<keyword evidence="5 18" id="KW-0808">Transferase</keyword>
<dbReference type="GO" id="GO:0035242">
    <property type="term" value="F:protein-arginine omega-N asymmetric methyltransferase activity"/>
    <property type="evidence" value="ECO:0007669"/>
    <property type="project" value="UniProtKB-EC"/>
</dbReference>
<proteinExistence type="predicted"/>
<dbReference type="GO" id="GO:0003676">
    <property type="term" value="F:nucleic acid binding"/>
    <property type="evidence" value="ECO:0007669"/>
    <property type="project" value="InterPro"/>
</dbReference>
<dbReference type="PROSITE" id="PS51194">
    <property type="entry name" value="HELICASE_CTER"/>
    <property type="match status" value="1"/>
</dbReference>
<dbReference type="InterPro" id="IPR055135">
    <property type="entry name" value="PRMT_dom"/>
</dbReference>
<dbReference type="Pfam" id="PF22528">
    <property type="entry name" value="PRMT_C"/>
    <property type="match status" value="1"/>
</dbReference>
<evidence type="ECO:0000313" key="23">
    <source>
        <dbReference type="EMBL" id="CAI7990197.1"/>
    </source>
</evidence>
<comment type="catalytic activity">
    <reaction evidence="16">
        <text>L-arginyl-[protein] + 2 S-adenosyl-L-methionine = N(omega),N(omega)-dimethyl-L-arginyl-[protein] + 2 S-adenosyl-L-homocysteine + 2 H(+)</text>
        <dbReference type="Rhea" id="RHEA:48096"/>
        <dbReference type="Rhea" id="RHEA-COMP:10532"/>
        <dbReference type="Rhea" id="RHEA-COMP:11991"/>
        <dbReference type="ChEBI" id="CHEBI:15378"/>
        <dbReference type="ChEBI" id="CHEBI:29965"/>
        <dbReference type="ChEBI" id="CHEBI:57856"/>
        <dbReference type="ChEBI" id="CHEBI:59789"/>
        <dbReference type="ChEBI" id="CHEBI:61897"/>
        <dbReference type="EC" id="2.1.1.319"/>
    </reaction>
</comment>
<dbReference type="Pfam" id="PF00270">
    <property type="entry name" value="DEAD"/>
    <property type="match status" value="1"/>
</dbReference>
<dbReference type="GO" id="GO:0005524">
    <property type="term" value="F:ATP binding"/>
    <property type="evidence" value="ECO:0007669"/>
    <property type="project" value="UniProtKB-KW"/>
</dbReference>
<dbReference type="Pfam" id="PF06325">
    <property type="entry name" value="PrmA"/>
    <property type="match status" value="1"/>
</dbReference>
<evidence type="ECO:0000256" key="15">
    <source>
        <dbReference type="ARBA" id="ARBA00047984"/>
    </source>
</evidence>
<evidence type="ECO:0000256" key="8">
    <source>
        <dbReference type="ARBA" id="ARBA00022801"/>
    </source>
</evidence>
<dbReference type="InterPro" id="IPR014014">
    <property type="entry name" value="RNA_helicase_DEAD_Q_motif"/>
</dbReference>
<name>A0AA35W3A3_GEOBA</name>
<dbReference type="GO" id="GO:0006325">
    <property type="term" value="P:chromatin organization"/>
    <property type="evidence" value="ECO:0007669"/>
    <property type="project" value="UniProtKB-KW"/>
</dbReference>
<evidence type="ECO:0000256" key="1">
    <source>
        <dbReference type="ARBA" id="ARBA00004123"/>
    </source>
</evidence>
<keyword evidence="9 23" id="KW-0347">Helicase</keyword>
<dbReference type="SMART" id="SM00487">
    <property type="entry name" value="DEXDc"/>
    <property type="match status" value="1"/>
</dbReference>
<keyword evidence="4 18" id="KW-0489">Methyltransferase</keyword>
<evidence type="ECO:0000256" key="7">
    <source>
        <dbReference type="ARBA" id="ARBA00022741"/>
    </source>
</evidence>
<feature type="compositionally biased region" description="Gly residues" evidence="19">
    <location>
        <begin position="1386"/>
        <end position="1414"/>
    </location>
</feature>
<evidence type="ECO:0000256" key="17">
    <source>
        <dbReference type="PROSITE-ProRule" id="PRU00552"/>
    </source>
</evidence>
<dbReference type="GO" id="GO:0003724">
    <property type="term" value="F:RNA helicase activity"/>
    <property type="evidence" value="ECO:0007669"/>
    <property type="project" value="UniProtKB-EC"/>
</dbReference>
<comment type="caution">
    <text evidence="23">The sequence shown here is derived from an EMBL/GenBank/DDBJ whole genome shotgun (WGS) entry which is preliminary data.</text>
</comment>
<dbReference type="GO" id="GO:0032259">
    <property type="term" value="P:methylation"/>
    <property type="evidence" value="ECO:0007669"/>
    <property type="project" value="UniProtKB-KW"/>
</dbReference>
<dbReference type="InterPro" id="IPR014001">
    <property type="entry name" value="Helicase_ATP-bd"/>
</dbReference>
<comment type="subcellular location">
    <subcellularLocation>
        <location evidence="2">Cytoplasm</location>
    </subcellularLocation>
    <subcellularLocation>
        <location evidence="1">Nucleus</location>
    </subcellularLocation>
</comment>
<evidence type="ECO:0000256" key="4">
    <source>
        <dbReference type="ARBA" id="ARBA00022603"/>
    </source>
</evidence>
<feature type="short sequence motif" description="Q motif" evidence="17">
    <location>
        <begin position="972"/>
        <end position="1000"/>
    </location>
</feature>
<dbReference type="Gene3D" id="3.40.50.300">
    <property type="entry name" value="P-loop containing nucleotide triphosphate hydrolases"/>
    <property type="match status" value="2"/>
</dbReference>
<dbReference type="PROSITE" id="PS51192">
    <property type="entry name" value="HELICASE_ATP_BIND_1"/>
    <property type="match status" value="1"/>
</dbReference>
<dbReference type="CDD" id="cd18787">
    <property type="entry name" value="SF2_C_DEAD"/>
    <property type="match status" value="1"/>
</dbReference>
<dbReference type="Proteomes" id="UP001174909">
    <property type="component" value="Unassembled WGS sequence"/>
</dbReference>
<dbReference type="SUPFAM" id="SSF52540">
    <property type="entry name" value="P-loop containing nucleoside triphosphate hydrolases"/>
    <property type="match status" value="1"/>
</dbReference>
<feature type="region of interest" description="Disordered" evidence="19">
    <location>
        <begin position="1379"/>
        <end position="1429"/>
    </location>
</feature>
<keyword evidence="11" id="KW-0156">Chromatin regulator</keyword>
<evidence type="ECO:0000256" key="2">
    <source>
        <dbReference type="ARBA" id="ARBA00004496"/>
    </source>
</evidence>
<dbReference type="SUPFAM" id="SSF53335">
    <property type="entry name" value="S-adenosyl-L-methionine-dependent methyltransferases"/>
    <property type="match status" value="1"/>
</dbReference>
<feature type="region of interest" description="Disordered" evidence="19">
    <location>
        <begin position="777"/>
        <end position="821"/>
    </location>
</feature>
<feature type="domain" description="DEAD-box RNA helicase Q" evidence="22">
    <location>
        <begin position="972"/>
        <end position="1000"/>
    </location>
</feature>
<dbReference type="GO" id="GO:0016787">
    <property type="term" value="F:hydrolase activity"/>
    <property type="evidence" value="ECO:0007669"/>
    <property type="project" value="UniProtKB-KW"/>
</dbReference>
<dbReference type="InterPro" id="IPR001650">
    <property type="entry name" value="Helicase_C-like"/>
</dbReference>
<evidence type="ECO:0000256" key="16">
    <source>
        <dbReference type="ARBA" id="ARBA00049086"/>
    </source>
</evidence>
<evidence type="ECO:0000256" key="14">
    <source>
        <dbReference type="ARBA" id="ARBA00023242"/>
    </source>
</evidence>
<evidence type="ECO:0000259" key="21">
    <source>
        <dbReference type="PROSITE" id="PS51194"/>
    </source>
</evidence>
<dbReference type="SMART" id="SM00490">
    <property type="entry name" value="HELICc"/>
    <property type="match status" value="1"/>
</dbReference>
<protein>
    <submittedName>
        <fullName evidence="23">Probable ATP-dependent RNA helicase DDX4</fullName>
    </submittedName>
</protein>
<gene>
    <name evidence="23" type="ORF">GBAR_LOCUS440</name>
</gene>
<dbReference type="InterPro" id="IPR000629">
    <property type="entry name" value="RNA-helicase_DEAD-box_CS"/>
</dbReference>
<reference evidence="23" key="1">
    <citation type="submission" date="2023-03" db="EMBL/GenBank/DDBJ databases">
        <authorList>
            <person name="Steffen K."/>
            <person name="Cardenas P."/>
        </authorList>
    </citation>
    <scope>NUCLEOTIDE SEQUENCE</scope>
</reference>
<keyword evidence="3" id="KW-0963">Cytoplasm</keyword>
<evidence type="ECO:0000259" key="20">
    <source>
        <dbReference type="PROSITE" id="PS51192"/>
    </source>
</evidence>
<feature type="compositionally biased region" description="Gly residues" evidence="19">
    <location>
        <begin position="884"/>
        <end position="906"/>
    </location>
</feature>
<dbReference type="FunFam" id="3.40.50.150:FF:000031">
    <property type="entry name" value="Putative Histone-arginine methyltransferase CARM1"/>
    <property type="match status" value="1"/>
</dbReference>
<dbReference type="CDD" id="cd02440">
    <property type="entry name" value="AdoMet_MTases"/>
    <property type="match status" value="1"/>
</dbReference>
<evidence type="ECO:0000256" key="9">
    <source>
        <dbReference type="ARBA" id="ARBA00022806"/>
    </source>
</evidence>
<feature type="domain" description="Helicase C-terminal" evidence="21">
    <location>
        <begin position="1213"/>
        <end position="1358"/>
    </location>
</feature>
<dbReference type="Gene3D" id="3.40.50.150">
    <property type="entry name" value="Vaccinia Virus protein VP39"/>
    <property type="match status" value="1"/>
</dbReference>
<comment type="catalytic activity">
    <reaction evidence="15">
        <text>ATP + H2O = ADP + phosphate + H(+)</text>
        <dbReference type="Rhea" id="RHEA:13065"/>
        <dbReference type="ChEBI" id="CHEBI:15377"/>
        <dbReference type="ChEBI" id="CHEBI:15378"/>
        <dbReference type="ChEBI" id="CHEBI:30616"/>
        <dbReference type="ChEBI" id="CHEBI:43474"/>
        <dbReference type="ChEBI" id="CHEBI:456216"/>
        <dbReference type="EC" id="3.6.4.13"/>
    </reaction>
</comment>
<evidence type="ECO:0000256" key="13">
    <source>
        <dbReference type="ARBA" id="ARBA00023163"/>
    </source>
</evidence>
<feature type="compositionally biased region" description="Acidic residues" evidence="19">
    <location>
        <begin position="803"/>
        <end position="818"/>
    </location>
</feature>
<sequence length="1429" mass="155943">MEAKAHSSPSEAAVEAAETVVVRGVGLRVVGGGLDVKREVGKDLELCCNSTSKLCSLRFSTGGEVVYTLEVRGRGEVYSADSNVLLFRADEGSAVAVFASDTDAARIQNHIVRNFSAVSETSVFDQRTEEASAKQYFQFYGYLSQQQNMMQDYIRTSTFQTAILHNLADFKDKVVLDVGAGTGVLSFFALQAGARMVYAVEASNMAAHCAKLVQANKYSDRMKVIPGKIEEVNIPEEVDVIISEPMGYMLFNERMLETYLHAKKWLKPDGKMYPTQGILYVAPFSDEALFLEQMGKTYFWQQRSFHGVDVSVLHSEAIAEYFRQPIVDTFDIRILMSRPVGHTTDFTLAHEKELHKIDIPLQFRTQTTGYMHGLAFWFDVAFIGAKTTVWLSTAPFQPLTHWYQVRLLLQQPLFVEEGQEVTGIVKMVANERQSYDITVDVKVTGSSLESSGTYDLKNPNFRYMTTPQSPPGTLQANPTEAFFDSQSVPGNVGVAPPLSSAFVQTHPKSTRSSAMHMIGVLQTGTEVIPVVNGSIISPSVQQPLLALSNITGALVSIPYRLRLLISMEWGLEELELDLISMEWGPFSMEWGQWHRLTIRKQQLPPCRTTGTREKRLLLASQMGLETVEEEEEVLEVGEEEEGLEDLVQLALAEGKERGLVPRTSTTEEMAGAKMAAEGLPDLEVDEEGEGEGLVERDKKEDSVMMMMEKEEEEEEGEGLEEEAEVAGLEEVATETVGLEVEVLEVMMKMEGEEEDGEEGGGEGEEGSVMMKMEGGGGEVLEEEEEEEGEGEEDLVMTTREKAEEEEEEGVLEEEEGAEEGSAAAVALVTTRERGEGEEEDLEDVVEEEGEGLVAEVALVSVYFSSLKRWWFPLSVGGDDEGEGGGRGGRGGFGGRRGGGRGGGGFGGDDDGEGGGRGGDGEGGEKRREFYVPPAPPEEEDKIFATMAAGINFDKYDEIAAEITGSDAPAAIASFDDCGFFETTRKNVERCSYVKPTPVQKFSIPIIMAGRDLMACAQTGSGKTAAFLLPTITRLIKEDVPGASQNDTQSPEVLIISPTRELTLQIYNEARKFVHGSVYRPVVVYGGTSVGHQLAQVERGSNIVVGTPGRLMDFLRRGKILLNNLKTLILDEADRMLDMGFEPEMRKIVSEFGMPNVGERQTLMFSATFPVEIQKLANDFLHNYLVLTIGVVGGTTSDIDQSVVAVGEYEKKEKLQEILTSAGADRTLVFVETKRNADYLASLLSQEEFPTTSIHGDRLQREREEALRDFRSGRCRVLVATSVAARGLDIPQVKHVINYDLPDNIEEYVHRIGRTGRIGNKGQATAFFQKDRDLALARGLVKVLSDAHQEVPEFLEQAAEEAVGSDYGPAGGKFASKDARFNRERGGGGGGGGSFGGNFGSEGFGGGGNGFGSGSGQAQAAAGGGDDEEC</sequence>
<keyword evidence="7" id="KW-0547">Nucleotide-binding</keyword>
<dbReference type="PROSITE" id="PS00039">
    <property type="entry name" value="DEAD_ATP_HELICASE"/>
    <property type="match status" value="1"/>
</dbReference>
<organism evidence="23 24">
    <name type="scientific">Geodia barretti</name>
    <name type="common">Barrett's horny sponge</name>
    <dbReference type="NCBI Taxonomy" id="519541"/>
    <lineage>
        <taxon>Eukaryota</taxon>
        <taxon>Metazoa</taxon>
        <taxon>Porifera</taxon>
        <taxon>Demospongiae</taxon>
        <taxon>Heteroscleromorpha</taxon>
        <taxon>Tetractinellida</taxon>
        <taxon>Astrophorina</taxon>
        <taxon>Geodiidae</taxon>
        <taxon>Geodia</taxon>
    </lineage>
</organism>
<keyword evidence="13" id="KW-0804">Transcription</keyword>
<evidence type="ECO:0000313" key="24">
    <source>
        <dbReference type="Proteomes" id="UP001174909"/>
    </source>
</evidence>
<evidence type="ECO:0000256" key="10">
    <source>
        <dbReference type="ARBA" id="ARBA00022840"/>
    </source>
</evidence>
<dbReference type="InterPro" id="IPR029063">
    <property type="entry name" value="SAM-dependent_MTases_sf"/>
</dbReference>
<keyword evidence="12" id="KW-0805">Transcription regulation</keyword>
<keyword evidence="10" id="KW-0067">ATP-binding</keyword>
<dbReference type="FunFam" id="3.40.50.300:FF:000397">
    <property type="entry name" value="Probable ATP-dependent RNA helicase DDX4"/>
    <property type="match status" value="1"/>
</dbReference>
<evidence type="ECO:0000259" key="22">
    <source>
        <dbReference type="PROSITE" id="PS51195"/>
    </source>
</evidence>
<evidence type="ECO:0000256" key="3">
    <source>
        <dbReference type="ARBA" id="ARBA00022490"/>
    </source>
</evidence>
<evidence type="ECO:0000256" key="5">
    <source>
        <dbReference type="ARBA" id="ARBA00022679"/>
    </source>
</evidence>
<keyword evidence="14" id="KW-0539">Nucleus</keyword>
<dbReference type="PROSITE" id="PS51195">
    <property type="entry name" value="Q_MOTIF"/>
    <property type="match status" value="1"/>
</dbReference>
<dbReference type="Pfam" id="PF00271">
    <property type="entry name" value="Helicase_C"/>
    <property type="match status" value="1"/>
</dbReference>
<accession>A0AA35W3A3</accession>
<dbReference type="PANTHER" id="PTHR47958">
    <property type="entry name" value="ATP-DEPENDENT RNA HELICASE DBP3"/>
    <property type="match status" value="1"/>
</dbReference>
<evidence type="ECO:0000256" key="18">
    <source>
        <dbReference type="PROSITE-ProRule" id="PRU01015"/>
    </source>
</evidence>
<evidence type="ECO:0000256" key="19">
    <source>
        <dbReference type="SAM" id="MobiDB-lite"/>
    </source>
</evidence>
<dbReference type="InterPro" id="IPR027417">
    <property type="entry name" value="P-loop_NTPase"/>
</dbReference>
<evidence type="ECO:0000256" key="12">
    <source>
        <dbReference type="ARBA" id="ARBA00023015"/>
    </source>
</evidence>
<dbReference type="FunFam" id="3.40.50.300:FF:000008">
    <property type="entry name" value="ATP-dependent RNA helicase RhlB"/>
    <property type="match status" value="1"/>
</dbReference>
<evidence type="ECO:0000256" key="11">
    <source>
        <dbReference type="ARBA" id="ARBA00022853"/>
    </source>
</evidence>
<dbReference type="GO" id="GO:0005634">
    <property type="term" value="C:nucleus"/>
    <property type="evidence" value="ECO:0007669"/>
    <property type="project" value="UniProtKB-SubCell"/>
</dbReference>
<dbReference type="InterPro" id="IPR011545">
    <property type="entry name" value="DEAD/DEAH_box_helicase_dom"/>
</dbReference>
<dbReference type="CDD" id="cd18052">
    <property type="entry name" value="DEADc_DDX4"/>
    <property type="match status" value="1"/>
</dbReference>
<feature type="compositionally biased region" description="Acidic residues" evidence="19">
    <location>
        <begin position="779"/>
        <end position="794"/>
    </location>
</feature>
<keyword evidence="6 18" id="KW-0949">S-adenosyl-L-methionine</keyword>
<dbReference type="PROSITE" id="PS51678">
    <property type="entry name" value="SAM_MT_PRMT"/>
    <property type="match status" value="1"/>
</dbReference>
<dbReference type="EMBL" id="CASHTH010000059">
    <property type="protein sequence ID" value="CAI7990197.1"/>
    <property type="molecule type" value="Genomic_DNA"/>
</dbReference>
<dbReference type="InterPro" id="IPR025799">
    <property type="entry name" value="Arg_MeTrfase"/>
</dbReference>
<keyword evidence="24" id="KW-1185">Reference proteome</keyword>
<dbReference type="Gene3D" id="2.70.160.11">
    <property type="entry name" value="Hnrnp arginine n-methyltransferase1"/>
    <property type="match status" value="1"/>
</dbReference>
<feature type="domain" description="Helicase ATP-binding" evidence="20">
    <location>
        <begin position="1003"/>
        <end position="1186"/>
    </location>
</feature>
<feature type="compositionally biased region" description="Basic and acidic residues" evidence="19">
    <location>
        <begin position="918"/>
        <end position="929"/>
    </location>
</feature>
<feature type="region of interest" description="Disordered" evidence="19">
    <location>
        <begin position="874"/>
        <end position="936"/>
    </location>
</feature>
<dbReference type="GO" id="GO:0005737">
    <property type="term" value="C:cytoplasm"/>
    <property type="evidence" value="ECO:0007669"/>
    <property type="project" value="UniProtKB-SubCell"/>
</dbReference>
<evidence type="ECO:0000256" key="6">
    <source>
        <dbReference type="ARBA" id="ARBA00022691"/>
    </source>
</evidence>
<keyword evidence="8" id="KW-0378">Hydrolase</keyword>